<dbReference type="KEGG" id="aaut:ACETAC_00170"/>
<evidence type="ECO:0008006" key="4">
    <source>
        <dbReference type="Google" id="ProtNLM"/>
    </source>
</evidence>
<dbReference type="RefSeq" id="WP_284680092.1">
    <property type="nucleotide sequence ID" value="NZ_CP060096.1"/>
</dbReference>
<dbReference type="Proteomes" id="UP000671913">
    <property type="component" value="Chromosome"/>
</dbReference>
<evidence type="ECO:0000256" key="1">
    <source>
        <dbReference type="SAM" id="Phobius"/>
    </source>
</evidence>
<reference evidence="2" key="1">
    <citation type="submission" date="2020-08" db="EMBL/GenBank/DDBJ databases">
        <title>Genomic insights into the carbon and energy metabolism of the first obligate autotrophic acetogenic bacterium Aceticella autotrophica gen. nov., sp. nov.</title>
        <authorList>
            <person name="Toshchakov S.V."/>
            <person name="Elcheninov A.G."/>
            <person name="Kublanov I.V."/>
            <person name="Frolov E.N."/>
            <person name="Lebedinsky A.V."/>
        </authorList>
    </citation>
    <scope>NUCLEOTIDE SEQUENCE</scope>
    <source>
        <strain evidence="2">3443-3Ac</strain>
    </source>
</reference>
<keyword evidence="1" id="KW-0472">Membrane</keyword>
<dbReference type="EMBL" id="CP060096">
    <property type="protein sequence ID" value="QSZ27399.1"/>
    <property type="molecule type" value="Genomic_DNA"/>
</dbReference>
<evidence type="ECO:0000313" key="2">
    <source>
        <dbReference type="EMBL" id="QSZ27399.1"/>
    </source>
</evidence>
<keyword evidence="1" id="KW-1133">Transmembrane helix</keyword>
<name>A0A975GAF0_9THEO</name>
<accession>A0A975GAF0</accession>
<dbReference type="AlphaFoldDB" id="A0A975GAF0"/>
<dbReference type="SUPFAM" id="SSF110296">
    <property type="entry name" value="Oligoxyloglucan reducing end-specific cellobiohydrolase"/>
    <property type="match status" value="1"/>
</dbReference>
<proteinExistence type="predicted"/>
<gene>
    <name evidence="2" type="ORF">ACETAC_00170</name>
</gene>
<keyword evidence="1" id="KW-0812">Transmembrane</keyword>
<dbReference type="CDD" id="cd15482">
    <property type="entry name" value="Sialidase_non-viral"/>
    <property type="match status" value="1"/>
</dbReference>
<keyword evidence="3" id="KW-1185">Reference proteome</keyword>
<dbReference type="InterPro" id="IPR015943">
    <property type="entry name" value="WD40/YVTN_repeat-like_dom_sf"/>
</dbReference>
<organism evidence="2 3">
    <name type="scientific">Aceticella autotrophica</name>
    <dbReference type="NCBI Taxonomy" id="2755338"/>
    <lineage>
        <taxon>Bacteria</taxon>
        <taxon>Bacillati</taxon>
        <taxon>Bacillota</taxon>
        <taxon>Clostridia</taxon>
        <taxon>Thermoanaerobacterales</taxon>
        <taxon>Thermoanaerobacteraceae</taxon>
        <taxon>Aceticella</taxon>
    </lineage>
</organism>
<feature type="transmembrane region" description="Helical" evidence="1">
    <location>
        <begin position="7"/>
        <end position="26"/>
    </location>
</feature>
<protein>
    <recommendedName>
        <fullName evidence="4">BNR/Asp-box repeat protein</fullName>
    </recommendedName>
</protein>
<evidence type="ECO:0000313" key="3">
    <source>
        <dbReference type="Proteomes" id="UP000671913"/>
    </source>
</evidence>
<dbReference type="Gene3D" id="2.130.10.10">
    <property type="entry name" value="YVTN repeat-like/Quinoprotein amine dehydrogenase"/>
    <property type="match status" value="2"/>
</dbReference>
<sequence>MQIKKLMILVLSLFLFFYFIFIFLYGCQYHVFDKNQVKLIKYSVPNLGYFCPIFFQGKEILAQQGQDTPRDLTNMALYSSKDFNKYNRIAIFEGHFGQFYVSPYNSKEIFFMSTEGKEGTEQIIFKSNDGGKSWEQVYYDSANNMMIADMTFSPSSRNVIFLIKNDKKLGIEIIKSHDSGIHWSKGNYIKDITMAYHLVIDPNNSKHFLVSASNGLWESIDGGVSWKQITTSESLAAIFVPSRNDNVYFITRESVTERCIYELNNGKIKKISIPNVEKLIYDVGIAYQSSTGKVYVIVIRQNENNSLYDTALYYLKNDSFIKITNIKSKDSILPNLIFDATNSNVIYFYSYKNIYKVVLS</sequence>
<dbReference type="PROSITE" id="PS51257">
    <property type="entry name" value="PROKAR_LIPOPROTEIN"/>
    <property type="match status" value="1"/>
</dbReference>